<dbReference type="Pfam" id="PF05977">
    <property type="entry name" value="MFS_3"/>
    <property type="match status" value="1"/>
</dbReference>
<gene>
    <name evidence="9" type="ORF">IQ782_13590</name>
</gene>
<reference evidence="9 10" key="1">
    <citation type="journal article" date="2021" name="Int. J. Syst. Evol. Microbiol.">
        <title>Salipiger mangrovisoli sp. nov., isolated from mangrove soil and the proposal for the reclassification of Paraphaeobacter pallidus as Salipiger pallidus comb. nov.</title>
        <authorList>
            <person name="Du J."/>
            <person name="Liu Y."/>
            <person name="Pei T."/>
            <person name="Deng M.R."/>
            <person name="Zhu H."/>
        </authorList>
    </citation>
    <scope>NUCLEOTIDE SEQUENCE [LARGE SCALE GENOMIC DNA]</scope>
    <source>
        <strain evidence="9 10">6D45A</strain>
    </source>
</reference>
<dbReference type="PANTHER" id="PTHR23513">
    <property type="entry name" value="INTEGRAL MEMBRANE EFFLUX PROTEIN-RELATED"/>
    <property type="match status" value="1"/>
</dbReference>
<feature type="transmembrane region" description="Helical" evidence="7">
    <location>
        <begin position="318"/>
        <end position="336"/>
    </location>
</feature>
<feature type="transmembrane region" description="Helical" evidence="7">
    <location>
        <begin position="158"/>
        <end position="181"/>
    </location>
</feature>
<dbReference type="InterPro" id="IPR036259">
    <property type="entry name" value="MFS_trans_sf"/>
</dbReference>
<evidence type="ECO:0000256" key="7">
    <source>
        <dbReference type="SAM" id="Phobius"/>
    </source>
</evidence>
<accession>A0ABR9X2Y8</accession>
<feature type="transmembrane region" description="Helical" evidence="7">
    <location>
        <begin position="49"/>
        <end position="69"/>
    </location>
</feature>
<dbReference type="CDD" id="cd06173">
    <property type="entry name" value="MFS_MefA_like"/>
    <property type="match status" value="1"/>
</dbReference>
<protein>
    <submittedName>
        <fullName evidence="9">MFS transporter</fullName>
    </submittedName>
</protein>
<dbReference type="Gene3D" id="1.20.1250.20">
    <property type="entry name" value="MFS general substrate transporter like domains"/>
    <property type="match status" value="1"/>
</dbReference>
<dbReference type="EMBL" id="JADFFK010000009">
    <property type="protein sequence ID" value="MBE9637881.1"/>
    <property type="molecule type" value="Genomic_DNA"/>
</dbReference>
<dbReference type="Proteomes" id="UP000607796">
    <property type="component" value="Unassembled WGS sequence"/>
</dbReference>
<organism evidence="9 10">
    <name type="scientific">Salipiger mangrovisoli</name>
    <dbReference type="NCBI Taxonomy" id="2865933"/>
    <lineage>
        <taxon>Bacteria</taxon>
        <taxon>Pseudomonadati</taxon>
        <taxon>Pseudomonadota</taxon>
        <taxon>Alphaproteobacteria</taxon>
        <taxon>Rhodobacterales</taxon>
        <taxon>Roseobacteraceae</taxon>
        <taxon>Salipiger</taxon>
    </lineage>
</organism>
<evidence type="ECO:0000313" key="9">
    <source>
        <dbReference type="EMBL" id="MBE9637881.1"/>
    </source>
</evidence>
<feature type="transmembrane region" description="Helical" evidence="7">
    <location>
        <begin position="348"/>
        <end position="368"/>
    </location>
</feature>
<evidence type="ECO:0000259" key="8">
    <source>
        <dbReference type="PROSITE" id="PS50850"/>
    </source>
</evidence>
<evidence type="ECO:0000313" key="10">
    <source>
        <dbReference type="Proteomes" id="UP000607796"/>
    </source>
</evidence>
<evidence type="ECO:0000256" key="1">
    <source>
        <dbReference type="ARBA" id="ARBA00004651"/>
    </source>
</evidence>
<evidence type="ECO:0000256" key="6">
    <source>
        <dbReference type="ARBA" id="ARBA00023136"/>
    </source>
</evidence>
<dbReference type="SUPFAM" id="SSF103473">
    <property type="entry name" value="MFS general substrate transporter"/>
    <property type="match status" value="1"/>
</dbReference>
<feature type="transmembrane region" description="Helical" evidence="7">
    <location>
        <begin position="374"/>
        <end position="395"/>
    </location>
</feature>
<feature type="transmembrane region" description="Helical" evidence="7">
    <location>
        <begin position="81"/>
        <end position="102"/>
    </location>
</feature>
<evidence type="ECO:0000256" key="2">
    <source>
        <dbReference type="ARBA" id="ARBA00022448"/>
    </source>
</evidence>
<dbReference type="InterPro" id="IPR020846">
    <property type="entry name" value="MFS_dom"/>
</dbReference>
<keyword evidence="10" id="KW-1185">Reference proteome</keyword>
<keyword evidence="6 7" id="KW-0472">Membrane</keyword>
<evidence type="ECO:0000256" key="4">
    <source>
        <dbReference type="ARBA" id="ARBA00022692"/>
    </source>
</evidence>
<keyword evidence="3" id="KW-1003">Cell membrane</keyword>
<evidence type="ECO:0000256" key="3">
    <source>
        <dbReference type="ARBA" id="ARBA00022475"/>
    </source>
</evidence>
<comment type="caution">
    <text evidence="9">The sequence shown here is derived from an EMBL/GenBank/DDBJ whole genome shotgun (WGS) entry which is preliminary data.</text>
</comment>
<feature type="transmembrane region" description="Helical" evidence="7">
    <location>
        <begin position="260"/>
        <end position="278"/>
    </location>
</feature>
<sequence length="539" mass="58465">MPKSASPLTVLRIHAFRARWTASMASNLGTLVQSVGAGWMMTQISDSDAMVALVQAGVTVPTMLFAVFAGTLADNRDRRQVMIGALLFMMVASALLCALAWLDMLTPWLLLVLTFLIGTGSTFFNPSWQASLGDIVPRSDLPSAVALNSMAFNAMRSIGPAIGGIIVALAGAAAAFALNAVSYLPMIAVLWRWQSPPPDSTLPPEPLRLAVGSGLRYVAMSPNLVNVMSRAFLFGFGSVAVLSLLPLIAHERLGGDASTFGIMLGCFGVGAVIGALNNARLRDHFDNEHLVRFSAAAAVTGTAILAIAPTLWVCIPALMLNGMAWTVALSLFNVTVQLSTPRWVVGRAIALYQSASFGGMAAGSWVWGTVSDGWGLPAALTGAAVVLAVAALVGFRMPLPEYGDLDLSPLDLFKTPALQIDMKMRSGPIVAVTQFEIDPEDVPEFLAIMAERRRVRIRDGAQNWVLMRDLEDPRIWEETYHVPTWVEYIRHNTRRTKADGGTFERLMALHRGEERPHTRRMIERHSIPRRRGGVYDFNL</sequence>
<keyword evidence="2" id="KW-0813">Transport</keyword>
<keyword evidence="5 7" id="KW-1133">Transmembrane helix</keyword>
<dbReference type="PANTHER" id="PTHR23513:SF11">
    <property type="entry name" value="STAPHYLOFERRIN A TRANSPORTER"/>
    <property type="match status" value="1"/>
</dbReference>
<evidence type="ECO:0000256" key="5">
    <source>
        <dbReference type="ARBA" id="ARBA00022989"/>
    </source>
</evidence>
<comment type="subcellular location">
    <subcellularLocation>
        <location evidence="1">Cell membrane</location>
        <topology evidence="1">Multi-pass membrane protein</topology>
    </subcellularLocation>
</comment>
<proteinExistence type="predicted"/>
<keyword evidence="4 7" id="KW-0812">Transmembrane</keyword>
<name>A0ABR9X2Y8_9RHOB</name>
<feature type="transmembrane region" description="Helical" evidence="7">
    <location>
        <begin position="231"/>
        <end position="248"/>
    </location>
</feature>
<dbReference type="PROSITE" id="PS50850">
    <property type="entry name" value="MFS"/>
    <property type="match status" value="1"/>
</dbReference>
<dbReference type="InterPro" id="IPR010290">
    <property type="entry name" value="TM_effector"/>
</dbReference>
<feature type="transmembrane region" description="Helical" evidence="7">
    <location>
        <begin position="290"/>
        <end position="312"/>
    </location>
</feature>
<dbReference type="RefSeq" id="WP_194135180.1">
    <property type="nucleotide sequence ID" value="NZ_JADFFK010000009.1"/>
</dbReference>
<feature type="domain" description="Major facilitator superfamily (MFS) profile" evidence="8">
    <location>
        <begin position="7"/>
        <end position="401"/>
    </location>
</feature>